<organism evidence="3 4">
    <name type="scientific">Chlamydomonas eustigma</name>
    <dbReference type="NCBI Taxonomy" id="1157962"/>
    <lineage>
        <taxon>Eukaryota</taxon>
        <taxon>Viridiplantae</taxon>
        <taxon>Chlorophyta</taxon>
        <taxon>core chlorophytes</taxon>
        <taxon>Chlorophyceae</taxon>
        <taxon>CS clade</taxon>
        <taxon>Chlamydomonadales</taxon>
        <taxon>Chlamydomonadaceae</taxon>
        <taxon>Chlamydomonas</taxon>
    </lineage>
</organism>
<sequence>MDLSHRVRSISSKIAKLTPDELRDPKVASHLSVLASPGNHSQPALSRVIRQPATGSGSQGSYRSGGPSGHHVPKSTSTSNYNLQPLLPSEIFARLLASTGAEDLSSSQHHDSRASAPQHSTAPTPSSQSAGNTLDRNPITLSSNSGGAPRSQATTHAGAGSGHESRLSTANDYLDSSGHYPPANQYLDSSGHYPPASHSTQSERGPLDTLSTLLMMSEQHPGSSQWSTGHENLLPFKAEGGGPSGMSGGFVGHTYQPPLGADDGASGMNTYTMSSERGRMASRELSPLGSNRSNTTGNRAAVKAAHSNLGSPSSQNIRLGQRLGSGNVHHNSGSEVFVDSGSYYQTSASATHLIRYPRSGLSQGGSGQNRMYIPGDRITNDGNTSSGVGISTLSFAVDQGDAHTPMLGSEQEGFALYSGRFSRDIPSRDRRQHSTIIEEENLSKQQDYFIEGREDSSPGHKQGDALSPAGASGTHSHTIQHQLPLRQSSSHELMTQLLYPAAAAAAAVAAPENGTAATGVGRGSEMFAAGAPTLPQPANSAVQGPGVLGYQEIPWRHYNSSAPIGPFLNPAASEPGYKPQETLHDKDISKVAAELERQSFQRASPVDPACRALTASISDVGQQRGLGEALHSQQALKYVMASAPGVSLQAPSPSGLAHQRKGRLVVRDSTGQLIPVRVAEPVASLEMNRMASLLVMSNSSRHSTGPEPTYYAASKPLTSLAAAGLSPSTAGRVLIVDPTGKLVLLNEGEAMNAAVRDALKSSPVDLWHLDTPFAVFSSAADATGEVVRSRADHAQDASQTVPPRSSFCSLHVVVAVALIVLLILNLFVLVFCIMLHVVTLQAKKHGASGSPTSSEL</sequence>
<dbReference type="Proteomes" id="UP000232323">
    <property type="component" value="Unassembled WGS sequence"/>
</dbReference>
<gene>
    <name evidence="3" type="ORF">CEUSTIGMA_g1186.t1</name>
</gene>
<dbReference type="EMBL" id="BEGY01000004">
    <property type="protein sequence ID" value="GAX73733.1"/>
    <property type="molecule type" value="Genomic_DNA"/>
</dbReference>
<evidence type="ECO:0000313" key="4">
    <source>
        <dbReference type="Proteomes" id="UP000232323"/>
    </source>
</evidence>
<accession>A0A250WSB9</accession>
<feature type="transmembrane region" description="Helical" evidence="2">
    <location>
        <begin position="812"/>
        <end position="838"/>
    </location>
</feature>
<feature type="region of interest" description="Disordered" evidence="1">
    <location>
        <begin position="30"/>
        <end position="82"/>
    </location>
</feature>
<evidence type="ECO:0000256" key="2">
    <source>
        <dbReference type="SAM" id="Phobius"/>
    </source>
</evidence>
<reference evidence="3 4" key="1">
    <citation type="submission" date="2017-08" db="EMBL/GenBank/DDBJ databases">
        <title>Acidophilic green algal genome provides insights into adaptation to an acidic environment.</title>
        <authorList>
            <person name="Hirooka S."/>
            <person name="Hirose Y."/>
            <person name="Kanesaki Y."/>
            <person name="Higuchi S."/>
            <person name="Fujiwara T."/>
            <person name="Onuma R."/>
            <person name="Era A."/>
            <person name="Ohbayashi R."/>
            <person name="Uzuka A."/>
            <person name="Nozaki H."/>
            <person name="Yoshikawa H."/>
            <person name="Miyagishima S.Y."/>
        </authorList>
    </citation>
    <scope>NUCLEOTIDE SEQUENCE [LARGE SCALE GENOMIC DNA]</scope>
    <source>
        <strain evidence="3 4">NIES-2499</strain>
    </source>
</reference>
<keyword evidence="2" id="KW-1133">Transmembrane helix</keyword>
<feature type="compositionally biased region" description="Polar residues" evidence="1">
    <location>
        <begin position="115"/>
        <end position="155"/>
    </location>
</feature>
<comment type="caution">
    <text evidence="3">The sequence shown here is derived from an EMBL/GenBank/DDBJ whole genome shotgun (WGS) entry which is preliminary data.</text>
</comment>
<keyword evidence="2" id="KW-0812">Transmembrane</keyword>
<feature type="region of interest" description="Disordered" evidence="1">
    <location>
        <begin position="425"/>
        <end position="483"/>
    </location>
</feature>
<proteinExistence type="predicted"/>
<feature type="region of interest" description="Disordered" evidence="1">
    <location>
        <begin position="102"/>
        <end position="205"/>
    </location>
</feature>
<name>A0A250WSB9_9CHLO</name>
<evidence type="ECO:0000256" key="1">
    <source>
        <dbReference type="SAM" id="MobiDB-lite"/>
    </source>
</evidence>
<feature type="compositionally biased region" description="Basic and acidic residues" evidence="1">
    <location>
        <begin position="450"/>
        <end position="463"/>
    </location>
</feature>
<feature type="compositionally biased region" description="Polar residues" evidence="1">
    <location>
        <begin position="473"/>
        <end position="483"/>
    </location>
</feature>
<feature type="compositionally biased region" description="Low complexity" evidence="1">
    <location>
        <begin position="55"/>
        <end position="65"/>
    </location>
</feature>
<keyword evidence="4" id="KW-1185">Reference proteome</keyword>
<protein>
    <submittedName>
        <fullName evidence="3">Uncharacterized protein</fullName>
    </submittedName>
</protein>
<dbReference type="AlphaFoldDB" id="A0A250WSB9"/>
<evidence type="ECO:0000313" key="3">
    <source>
        <dbReference type="EMBL" id="GAX73733.1"/>
    </source>
</evidence>
<keyword evidence="2" id="KW-0472">Membrane</keyword>